<gene>
    <name evidence="1" type="ORF">N8T08_008432</name>
</gene>
<reference evidence="1 2" key="1">
    <citation type="journal article" date="2023" name="ACS Omega">
        <title>Identification of the Neoaspergillic Acid Biosynthesis Gene Cluster by Establishing an In Vitro CRISPR-Ribonucleoprotein Genetic System in Aspergillus melleus.</title>
        <authorList>
            <person name="Yuan B."/>
            <person name="Grau M.F."/>
            <person name="Murata R.M."/>
            <person name="Torok T."/>
            <person name="Venkateswaran K."/>
            <person name="Stajich J.E."/>
            <person name="Wang C.C.C."/>
        </authorList>
    </citation>
    <scope>NUCLEOTIDE SEQUENCE [LARGE SCALE GENOMIC DNA]</scope>
    <source>
        <strain evidence="1 2">IMV 1140</strain>
    </source>
</reference>
<name>A0ACC3AVH8_9EURO</name>
<dbReference type="Proteomes" id="UP001177260">
    <property type="component" value="Unassembled WGS sequence"/>
</dbReference>
<accession>A0ACC3AVH8</accession>
<evidence type="ECO:0000313" key="2">
    <source>
        <dbReference type="Proteomes" id="UP001177260"/>
    </source>
</evidence>
<dbReference type="EMBL" id="JAOPJF010000059">
    <property type="protein sequence ID" value="KAK1141767.1"/>
    <property type="molecule type" value="Genomic_DNA"/>
</dbReference>
<keyword evidence="2" id="KW-1185">Reference proteome</keyword>
<comment type="caution">
    <text evidence="1">The sequence shown here is derived from an EMBL/GenBank/DDBJ whole genome shotgun (WGS) entry which is preliminary data.</text>
</comment>
<organism evidence="1 2">
    <name type="scientific">Aspergillus melleus</name>
    <dbReference type="NCBI Taxonomy" id="138277"/>
    <lineage>
        <taxon>Eukaryota</taxon>
        <taxon>Fungi</taxon>
        <taxon>Dikarya</taxon>
        <taxon>Ascomycota</taxon>
        <taxon>Pezizomycotina</taxon>
        <taxon>Eurotiomycetes</taxon>
        <taxon>Eurotiomycetidae</taxon>
        <taxon>Eurotiales</taxon>
        <taxon>Aspergillaceae</taxon>
        <taxon>Aspergillus</taxon>
        <taxon>Aspergillus subgen. Circumdati</taxon>
    </lineage>
</organism>
<evidence type="ECO:0000313" key="1">
    <source>
        <dbReference type="EMBL" id="KAK1141767.1"/>
    </source>
</evidence>
<proteinExistence type="predicted"/>
<sequence>MASNLKAKRLVLTAAVTSITIAGTLYGAGLKSGQEATQAAQKAREISIDERISALRNTRQELTGKKNHVEKQMRDLEARIEERKRKNMDGLNNEPPHNR</sequence>
<protein>
    <submittedName>
        <fullName evidence="1">Uncharacterized protein</fullName>
    </submittedName>
</protein>